<dbReference type="PROSITE" id="PS51257">
    <property type="entry name" value="PROKAR_LIPOPROTEIN"/>
    <property type="match status" value="1"/>
</dbReference>
<evidence type="ECO:0000256" key="2">
    <source>
        <dbReference type="SAM" id="SignalP"/>
    </source>
</evidence>
<evidence type="ECO:0000256" key="1">
    <source>
        <dbReference type="SAM" id="MobiDB-lite"/>
    </source>
</evidence>
<evidence type="ECO:0000313" key="4">
    <source>
        <dbReference type="Proteomes" id="UP000304148"/>
    </source>
</evidence>
<dbReference type="InterPro" id="IPR046720">
    <property type="entry name" value="DUF6612"/>
</dbReference>
<dbReference type="Proteomes" id="UP000304148">
    <property type="component" value="Chromosome"/>
</dbReference>
<organism evidence="3 4">
    <name type="scientific">Paenibacillus alvei</name>
    <name type="common">Bacillus alvei</name>
    <dbReference type="NCBI Taxonomy" id="44250"/>
    <lineage>
        <taxon>Bacteria</taxon>
        <taxon>Bacillati</taxon>
        <taxon>Bacillota</taxon>
        <taxon>Bacilli</taxon>
        <taxon>Bacillales</taxon>
        <taxon>Paenibacillaceae</taxon>
        <taxon>Paenibacillus</taxon>
    </lineage>
</organism>
<dbReference type="AlphaFoldDB" id="A0A383R5P6"/>
<gene>
    <name evidence="3" type="ORF">PBLR_10291</name>
</gene>
<sequence>MKKWVALLLGAILVVSMTACGDKKDAAGANSSSTAQTTTETEKKDAQVPSVDELIQKSIDASKSLKDFSMESQVKQGLTISQGEQKQEQNTEIKLKSDMTKEPFKLHQEMTMNVAGQGEQKIDQYITKDGIYSQVNGQWTKMPDDMKAQILEGAEKGASPEQSLERFKSIAKDTKVSEEGTNYILTAELSGDGMKELAKSLMTQSGSNSNPQMEAMIEQMKIKSIKMKFGVNKESYLPTISDVDMSMEVEEQGQNVALDMVMTSIFSKHNEIGEIKVPQEVLDSAK</sequence>
<evidence type="ECO:0008006" key="5">
    <source>
        <dbReference type="Google" id="ProtNLM"/>
    </source>
</evidence>
<dbReference type="EMBL" id="LS992241">
    <property type="protein sequence ID" value="SYX81872.1"/>
    <property type="molecule type" value="Genomic_DNA"/>
</dbReference>
<name>A0A383R5P6_PAEAL</name>
<protein>
    <recommendedName>
        <fullName evidence="5">Lipoprotein</fullName>
    </recommendedName>
</protein>
<feature type="signal peptide" evidence="2">
    <location>
        <begin position="1"/>
        <end position="21"/>
    </location>
</feature>
<proteinExistence type="predicted"/>
<feature type="region of interest" description="Disordered" evidence="1">
    <location>
        <begin position="24"/>
        <end position="49"/>
    </location>
</feature>
<accession>A0A383R5P6</accession>
<dbReference type="Gene3D" id="2.50.20.20">
    <property type="match status" value="1"/>
</dbReference>
<keyword evidence="2" id="KW-0732">Signal</keyword>
<feature type="chain" id="PRO_5016996453" description="Lipoprotein" evidence="2">
    <location>
        <begin position="22"/>
        <end position="286"/>
    </location>
</feature>
<dbReference type="RefSeq" id="WP_138184416.1">
    <property type="nucleotide sequence ID" value="NZ_LS992241.1"/>
</dbReference>
<dbReference type="Pfam" id="PF20316">
    <property type="entry name" value="DUF6612"/>
    <property type="match status" value="1"/>
</dbReference>
<reference evidence="4" key="1">
    <citation type="submission" date="2018-08" db="EMBL/GenBank/DDBJ databases">
        <authorList>
            <person name="Chevrot R."/>
        </authorList>
    </citation>
    <scope>NUCLEOTIDE SEQUENCE [LARGE SCALE GENOMIC DNA]</scope>
</reference>
<evidence type="ECO:0000313" key="3">
    <source>
        <dbReference type="EMBL" id="SYX81872.1"/>
    </source>
</evidence>